<feature type="domain" description="HPt" evidence="2">
    <location>
        <begin position="16"/>
        <end position="116"/>
    </location>
</feature>
<dbReference type="InterPro" id="IPR036641">
    <property type="entry name" value="HPT_dom_sf"/>
</dbReference>
<protein>
    <submittedName>
        <fullName evidence="3">HPt (Histidine-containing phosphotransfer) domain-containing protein</fullName>
    </submittedName>
</protein>
<dbReference type="SUPFAM" id="SSF47226">
    <property type="entry name" value="Histidine-containing phosphotransfer domain, HPT domain"/>
    <property type="match status" value="1"/>
</dbReference>
<dbReference type="GO" id="GO:0004672">
    <property type="term" value="F:protein kinase activity"/>
    <property type="evidence" value="ECO:0007669"/>
    <property type="project" value="UniProtKB-ARBA"/>
</dbReference>
<dbReference type="PROSITE" id="PS50894">
    <property type="entry name" value="HPT"/>
    <property type="match status" value="1"/>
</dbReference>
<dbReference type="AlphaFoldDB" id="A0A1I4ZUX0"/>
<accession>A0A1I4ZUX0</accession>
<dbReference type="Pfam" id="PF01627">
    <property type="entry name" value="Hpt"/>
    <property type="match status" value="1"/>
</dbReference>
<proteinExistence type="predicted"/>
<sequence>MKLYNLQLVEKMCRGNQEQIAKMAEVFVEQIIDAINEIEAAYTEKDFIKIVRLSHKIKPTLAYFGTDELAEEFLLTEDLLSNEITAPEVDMKIASLKLIAQEVVVQMKNDFNITNT</sequence>
<evidence type="ECO:0000259" key="2">
    <source>
        <dbReference type="PROSITE" id="PS50894"/>
    </source>
</evidence>
<keyword evidence="4" id="KW-1185">Reference proteome</keyword>
<reference evidence="4" key="1">
    <citation type="submission" date="2016-10" db="EMBL/GenBank/DDBJ databases">
        <authorList>
            <person name="Varghese N."/>
            <person name="Submissions S."/>
        </authorList>
    </citation>
    <scope>NUCLEOTIDE SEQUENCE [LARGE SCALE GENOMIC DNA]</scope>
    <source>
        <strain evidence="4">DSM 4002</strain>
    </source>
</reference>
<feature type="modified residue" description="Phosphohistidine" evidence="1">
    <location>
        <position position="55"/>
    </location>
</feature>
<keyword evidence="1" id="KW-0597">Phosphoprotein</keyword>
<name>A0A1I4ZUX0_9FLAO</name>
<organism evidence="3 4">
    <name type="scientific">Flavobacterium succinicans</name>
    <dbReference type="NCBI Taxonomy" id="29536"/>
    <lineage>
        <taxon>Bacteria</taxon>
        <taxon>Pseudomonadati</taxon>
        <taxon>Bacteroidota</taxon>
        <taxon>Flavobacteriia</taxon>
        <taxon>Flavobacteriales</taxon>
        <taxon>Flavobacteriaceae</taxon>
        <taxon>Flavobacterium</taxon>
    </lineage>
</organism>
<dbReference type="InterPro" id="IPR008207">
    <property type="entry name" value="Sig_transdc_His_kin_Hpt_dom"/>
</dbReference>
<dbReference type="eggNOG" id="COG2198">
    <property type="taxonomic scope" value="Bacteria"/>
</dbReference>
<dbReference type="RefSeq" id="WP_024982656.1">
    <property type="nucleotide sequence ID" value="NZ_CBCRUM010000028.1"/>
</dbReference>
<dbReference type="Gene3D" id="1.20.120.160">
    <property type="entry name" value="HPT domain"/>
    <property type="match status" value="1"/>
</dbReference>
<evidence type="ECO:0000313" key="3">
    <source>
        <dbReference type="EMBL" id="SFN53810.1"/>
    </source>
</evidence>
<dbReference type="Proteomes" id="UP000182961">
    <property type="component" value="Unassembled WGS sequence"/>
</dbReference>
<evidence type="ECO:0000313" key="4">
    <source>
        <dbReference type="Proteomes" id="UP000182961"/>
    </source>
</evidence>
<evidence type="ECO:0000256" key="1">
    <source>
        <dbReference type="PROSITE-ProRule" id="PRU00110"/>
    </source>
</evidence>
<gene>
    <name evidence="3" type="ORF">SAMN05444143_1189</name>
</gene>
<dbReference type="GO" id="GO:0000160">
    <property type="term" value="P:phosphorelay signal transduction system"/>
    <property type="evidence" value="ECO:0007669"/>
    <property type="project" value="InterPro"/>
</dbReference>
<dbReference type="EMBL" id="FOUT01000018">
    <property type="protein sequence ID" value="SFN53810.1"/>
    <property type="molecule type" value="Genomic_DNA"/>
</dbReference>